<dbReference type="GO" id="GO:0016740">
    <property type="term" value="F:transferase activity"/>
    <property type="evidence" value="ECO:0007669"/>
    <property type="project" value="UniProtKB-KW"/>
</dbReference>
<dbReference type="Proteomes" id="UP000234661">
    <property type="component" value="Unassembled WGS sequence"/>
</dbReference>
<evidence type="ECO:0000313" key="3">
    <source>
        <dbReference type="Proteomes" id="UP000234661"/>
    </source>
</evidence>
<feature type="signal peptide" evidence="1">
    <location>
        <begin position="1"/>
        <end position="23"/>
    </location>
</feature>
<proteinExistence type="predicted"/>
<dbReference type="EMBL" id="PIET01002178">
    <property type="protein sequence ID" value="PLM44040.1"/>
    <property type="molecule type" value="Genomic_DNA"/>
</dbReference>
<evidence type="ECO:0000256" key="1">
    <source>
        <dbReference type="SAM" id="SignalP"/>
    </source>
</evidence>
<dbReference type="AlphaFoldDB" id="A0A2J4XZQ9"/>
<accession>A0A2J4XZQ9</accession>
<comment type="caution">
    <text evidence="2">The sequence shown here is derived from an EMBL/GenBank/DDBJ whole genome shotgun (WGS) entry which is preliminary data.</text>
</comment>
<protein>
    <submittedName>
        <fullName evidence="2">Sulfurtransferase</fullName>
    </submittedName>
</protein>
<evidence type="ECO:0000313" key="2">
    <source>
        <dbReference type="EMBL" id="PLM44040.1"/>
    </source>
</evidence>
<sequence>MKRVSQLTALALLMGLAAASTSAADTMPTLTLSTLQQHNGVAIDTRLSAFY</sequence>
<feature type="chain" id="PRO_5014395054" evidence="1">
    <location>
        <begin position="24"/>
        <end position="51"/>
    </location>
</feature>
<name>A0A2J4XZQ9_9ENTR</name>
<organism evidence="2 3">
    <name type="scientific">Klebsiella michiganensis</name>
    <dbReference type="NCBI Taxonomy" id="1134687"/>
    <lineage>
        <taxon>Bacteria</taxon>
        <taxon>Pseudomonadati</taxon>
        <taxon>Pseudomonadota</taxon>
        <taxon>Gammaproteobacteria</taxon>
        <taxon>Enterobacterales</taxon>
        <taxon>Enterobacteriaceae</taxon>
        <taxon>Klebsiella/Raoultella group</taxon>
        <taxon>Klebsiella</taxon>
    </lineage>
</organism>
<feature type="non-terminal residue" evidence="2">
    <location>
        <position position="51"/>
    </location>
</feature>
<gene>
    <name evidence="2" type="ORF">CWM85_37690</name>
</gene>
<keyword evidence="1" id="KW-0732">Signal</keyword>
<reference evidence="2 3" key="1">
    <citation type="submission" date="2017-11" db="EMBL/GenBank/DDBJ databases">
        <authorList>
            <person name="Han C.G."/>
        </authorList>
    </citation>
    <scope>NUCLEOTIDE SEQUENCE [LARGE SCALE GENOMIC DNA]</scope>
    <source>
        <strain evidence="2 3">A2</strain>
    </source>
</reference>
<keyword evidence="2" id="KW-0808">Transferase</keyword>
<reference evidence="2 3" key="2">
    <citation type="submission" date="2018-01" db="EMBL/GenBank/DDBJ databases">
        <title>Genomic study of Klebsiella pneumoniae.</title>
        <authorList>
            <person name="Yang Y."/>
            <person name="Bicalho R."/>
        </authorList>
    </citation>
    <scope>NUCLEOTIDE SEQUENCE [LARGE SCALE GENOMIC DNA]</scope>
    <source>
        <strain evidence="2 3">A2</strain>
    </source>
</reference>